<dbReference type="Proteomes" id="UP000186400">
    <property type="component" value="Unassembled WGS sequence"/>
</dbReference>
<protein>
    <submittedName>
        <fullName evidence="9">Carbohydrate ABC transporter membrane protein 2, CUT1 family</fullName>
    </submittedName>
</protein>
<feature type="transmembrane region" description="Helical" evidence="7">
    <location>
        <begin position="207"/>
        <end position="227"/>
    </location>
</feature>
<dbReference type="InterPro" id="IPR035906">
    <property type="entry name" value="MetI-like_sf"/>
</dbReference>
<dbReference type="InterPro" id="IPR000515">
    <property type="entry name" value="MetI-like"/>
</dbReference>
<evidence type="ECO:0000256" key="6">
    <source>
        <dbReference type="ARBA" id="ARBA00023136"/>
    </source>
</evidence>
<feature type="transmembrane region" description="Helical" evidence="7">
    <location>
        <begin position="81"/>
        <end position="106"/>
    </location>
</feature>
<feature type="domain" description="ABC transmembrane type-1" evidence="8">
    <location>
        <begin position="82"/>
        <end position="273"/>
    </location>
</feature>
<dbReference type="PANTHER" id="PTHR43744:SF12">
    <property type="entry name" value="ABC TRANSPORTER PERMEASE PROTEIN MG189-RELATED"/>
    <property type="match status" value="1"/>
</dbReference>
<dbReference type="RefSeq" id="WP_076489380.1">
    <property type="nucleotide sequence ID" value="NZ_FTMS01000014.1"/>
</dbReference>
<feature type="transmembrane region" description="Helical" evidence="7">
    <location>
        <begin position="56"/>
        <end position="75"/>
    </location>
</feature>
<dbReference type="PANTHER" id="PTHR43744">
    <property type="entry name" value="ABC TRANSPORTER PERMEASE PROTEIN MG189-RELATED-RELATED"/>
    <property type="match status" value="1"/>
</dbReference>
<comment type="similarity">
    <text evidence="7">Belongs to the binding-protein-dependent transport system permease family.</text>
</comment>
<feature type="transmembrane region" description="Helical" evidence="7">
    <location>
        <begin position="15"/>
        <end position="44"/>
    </location>
</feature>
<keyword evidence="2 7" id="KW-0813">Transport</keyword>
<keyword evidence="10" id="KW-1185">Reference proteome</keyword>
<feature type="transmembrane region" description="Helical" evidence="7">
    <location>
        <begin position="150"/>
        <end position="169"/>
    </location>
</feature>
<accession>A0A1N6VDT2</accession>
<dbReference type="GO" id="GO:0005886">
    <property type="term" value="C:plasma membrane"/>
    <property type="evidence" value="ECO:0007669"/>
    <property type="project" value="UniProtKB-SubCell"/>
</dbReference>
<evidence type="ECO:0000256" key="1">
    <source>
        <dbReference type="ARBA" id="ARBA00004651"/>
    </source>
</evidence>
<keyword evidence="3" id="KW-1003">Cell membrane</keyword>
<keyword evidence="5 7" id="KW-1133">Transmembrane helix</keyword>
<dbReference type="OrthoDB" id="9771544at2"/>
<comment type="subcellular location">
    <subcellularLocation>
        <location evidence="1 7">Cell membrane</location>
        <topology evidence="1 7">Multi-pass membrane protein</topology>
    </subcellularLocation>
</comment>
<proteinExistence type="inferred from homology"/>
<dbReference type="GO" id="GO:0055085">
    <property type="term" value="P:transmembrane transport"/>
    <property type="evidence" value="ECO:0007669"/>
    <property type="project" value="InterPro"/>
</dbReference>
<sequence length="288" mass="31918">MKKKPSEALNETPPAVIVTLAVLRWTLLLFYLVVALFPLVWLGISAFKTNFEIETSPFALPAVWQFGNFVSAVSISGLPRFFLNSIGVALLATACNLMVTSMGSFVIAREKFALRKPLFTIITAGVLVPIVSFMVPYYTLIMHLGLYDTLLALIITYAAINIPVSTFLISSFMTTIPRELEDSAEIDGCSFVQRYWKIIMPLSRSGLVTAGTFSFIYCWNEFIYALLLTSSRSARTVQLAIRFFTSQFRTDYAGMFAAIVLTMIPTVAVYIFFHDKIISGLTAGAVKG</sequence>
<organism evidence="9 10">
    <name type="scientific">Alkalispirochaeta americana</name>
    <dbReference type="NCBI Taxonomy" id="159291"/>
    <lineage>
        <taxon>Bacteria</taxon>
        <taxon>Pseudomonadati</taxon>
        <taxon>Spirochaetota</taxon>
        <taxon>Spirochaetia</taxon>
        <taxon>Spirochaetales</taxon>
        <taxon>Spirochaetaceae</taxon>
        <taxon>Alkalispirochaeta</taxon>
    </lineage>
</organism>
<dbReference type="SUPFAM" id="SSF161098">
    <property type="entry name" value="MetI-like"/>
    <property type="match status" value="1"/>
</dbReference>
<dbReference type="Gene3D" id="1.10.3720.10">
    <property type="entry name" value="MetI-like"/>
    <property type="match status" value="1"/>
</dbReference>
<evidence type="ECO:0000313" key="9">
    <source>
        <dbReference type="EMBL" id="SIQ76011.1"/>
    </source>
</evidence>
<evidence type="ECO:0000256" key="2">
    <source>
        <dbReference type="ARBA" id="ARBA00022448"/>
    </source>
</evidence>
<dbReference type="Pfam" id="PF00528">
    <property type="entry name" value="BPD_transp_1"/>
    <property type="match status" value="1"/>
</dbReference>
<keyword evidence="6 7" id="KW-0472">Membrane</keyword>
<feature type="transmembrane region" description="Helical" evidence="7">
    <location>
        <begin position="252"/>
        <end position="273"/>
    </location>
</feature>
<gene>
    <name evidence="9" type="ORF">SAMN05920897_11479</name>
</gene>
<evidence type="ECO:0000256" key="5">
    <source>
        <dbReference type="ARBA" id="ARBA00022989"/>
    </source>
</evidence>
<evidence type="ECO:0000256" key="7">
    <source>
        <dbReference type="RuleBase" id="RU363032"/>
    </source>
</evidence>
<evidence type="ECO:0000256" key="4">
    <source>
        <dbReference type="ARBA" id="ARBA00022692"/>
    </source>
</evidence>
<dbReference type="AlphaFoldDB" id="A0A1N6VDT2"/>
<dbReference type="PROSITE" id="PS50928">
    <property type="entry name" value="ABC_TM1"/>
    <property type="match status" value="1"/>
</dbReference>
<keyword evidence="4 7" id="KW-0812">Transmembrane</keyword>
<dbReference type="CDD" id="cd06261">
    <property type="entry name" value="TM_PBP2"/>
    <property type="match status" value="1"/>
</dbReference>
<dbReference type="EMBL" id="FTMS01000014">
    <property type="protein sequence ID" value="SIQ76011.1"/>
    <property type="molecule type" value="Genomic_DNA"/>
</dbReference>
<evidence type="ECO:0000259" key="8">
    <source>
        <dbReference type="PROSITE" id="PS50928"/>
    </source>
</evidence>
<evidence type="ECO:0000256" key="3">
    <source>
        <dbReference type="ARBA" id="ARBA00022475"/>
    </source>
</evidence>
<dbReference type="STRING" id="159291.SAMN05920897_11479"/>
<evidence type="ECO:0000313" key="10">
    <source>
        <dbReference type="Proteomes" id="UP000186400"/>
    </source>
</evidence>
<reference evidence="9 10" key="1">
    <citation type="submission" date="2017-01" db="EMBL/GenBank/DDBJ databases">
        <authorList>
            <person name="Mah S.A."/>
            <person name="Swanson W.J."/>
            <person name="Moy G.W."/>
            <person name="Vacquier V.D."/>
        </authorList>
    </citation>
    <scope>NUCLEOTIDE SEQUENCE [LARGE SCALE GENOMIC DNA]</scope>
    <source>
        <strain evidence="9 10">ASpG1</strain>
    </source>
</reference>
<name>A0A1N6VDT2_9SPIO</name>
<feature type="transmembrane region" description="Helical" evidence="7">
    <location>
        <begin position="118"/>
        <end position="138"/>
    </location>
</feature>